<feature type="region of interest" description="Disordered" evidence="1">
    <location>
        <begin position="295"/>
        <end position="584"/>
    </location>
</feature>
<dbReference type="OrthoDB" id="3256736at2759"/>
<feature type="compositionally biased region" description="Low complexity" evidence="1">
    <location>
        <begin position="394"/>
        <end position="413"/>
    </location>
</feature>
<dbReference type="AlphaFoldDB" id="A0A8H6T6W1"/>
<dbReference type="GeneID" id="59341702"/>
<dbReference type="GO" id="GO:0005884">
    <property type="term" value="C:actin filament"/>
    <property type="evidence" value="ECO:0007669"/>
    <property type="project" value="TreeGrafter"/>
</dbReference>
<feature type="region of interest" description="Disordered" evidence="1">
    <location>
        <begin position="89"/>
        <end position="108"/>
    </location>
</feature>
<dbReference type="RefSeq" id="XP_037224281.1">
    <property type="nucleotide sequence ID" value="XM_037359186.1"/>
</dbReference>
<evidence type="ECO:0000313" key="3">
    <source>
        <dbReference type="Proteomes" id="UP000636479"/>
    </source>
</evidence>
<keyword evidence="3" id="KW-1185">Reference proteome</keyword>
<proteinExistence type="predicted"/>
<organism evidence="2 3">
    <name type="scientific">Mycena indigotica</name>
    <dbReference type="NCBI Taxonomy" id="2126181"/>
    <lineage>
        <taxon>Eukaryota</taxon>
        <taxon>Fungi</taxon>
        <taxon>Dikarya</taxon>
        <taxon>Basidiomycota</taxon>
        <taxon>Agaricomycotina</taxon>
        <taxon>Agaricomycetes</taxon>
        <taxon>Agaricomycetidae</taxon>
        <taxon>Agaricales</taxon>
        <taxon>Marasmiineae</taxon>
        <taxon>Mycenaceae</taxon>
        <taxon>Mycena</taxon>
    </lineage>
</organism>
<feature type="compositionally biased region" description="Basic residues" evidence="1">
    <location>
        <begin position="505"/>
        <end position="515"/>
    </location>
</feature>
<name>A0A8H6T6W1_9AGAR</name>
<feature type="compositionally biased region" description="Low complexity" evidence="1">
    <location>
        <begin position="63"/>
        <end position="79"/>
    </location>
</feature>
<dbReference type="EMBL" id="JACAZF010000002">
    <property type="protein sequence ID" value="KAF7312173.1"/>
    <property type="molecule type" value="Genomic_DNA"/>
</dbReference>
<gene>
    <name evidence="2" type="ORF">MIND_00230100</name>
</gene>
<dbReference type="PANTHER" id="PTHR45691:SF1">
    <property type="entry name" value="FH2 DOMAIN-CONTAINING PROTEIN 1-RELATED"/>
    <property type="match status" value="1"/>
</dbReference>
<dbReference type="PANTHER" id="PTHR45691">
    <property type="entry name" value="PROTEIN DIAPHANOUS"/>
    <property type="match status" value="1"/>
</dbReference>
<feature type="compositionally biased region" description="Low complexity" evidence="1">
    <location>
        <begin position="302"/>
        <end position="312"/>
    </location>
</feature>
<feature type="region of interest" description="Disordered" evidence="1">
    <location>
        <begin position="149"/>
        <end position="168"/>
    </location>
</feature>
<feature type="region of interest" description="Disordered" evidence="1">
    <location>
        <begin position="28"/>
        <end position="79"/>
    </location>
</feature>
<dbReference type="GO" id="GO:0030041">
    <property type="term" value="P:actin filament polymerization"/>
    <property type="evidence" value="ECO:0007669"/>
    <property type="project" value="TreeGrafter"/>
</dbReference>
<feature type="compositionally biased region" description="Basic and acidic residues" evidence="1">
    <location>
        <begin position="149"/>
        <end position="158"/>
    </location>
</feature>
<evidence type="ECO:0000256" key="1">
    <source>
        <dbReference type="SAM" id="MobiDB-lite"/>
    </source>
</evidence>
<feature type="compositionally biased region" description="Polar residues" evidence="1">
    <location>
        <begin position="40"/>
        <end position="49"/>
    </location>
</feature>
<protein>
    <submittedName>
        <fullName evidence="2">Uncharacterized protein</fullName>
    </submittedName>
</protein>
<feature type="compositionally biased region" description="Low complexity" evidence="1">
    <location>
        <begin position="537"/>
        <end position="562"/>
    </location>
</feature>
<comment type="caution">
    <text evidence="2">The sequence shown here is derived from an EMBL/GenBank/DDBJ whole genome shotgun (WGS) entry which is preliminary data.</text>
</comment>
<evidence type="ECO:0000313" key="2">
    <source>
        <dbReference type="EMBL" id="KAF7312173.1"/>
    </source>
</evidence>
<feature type="compositionally biased region" description="Polar residues" evidence="1">
    <location>
        <begin position="334"/>
        <end position="348"/>
    </location>
</feature>
<reference evidence="2" key="1">
    <citation type="submission" date="2020-05" db="EMBL/GenBank/DDBJ databases">
        <title>Mycena genomes resolve the evolution of fungal bioluminescence.</title>
        <authorList>
            <person name="Tsai I.J."/>
        </authorList>
    </citation>
    <scope>NUCLEOTIDE SEQUENCE</scope>
    <source>
        <strain evidence="2">171206Taipei</strain>
    </source>
</reference>
<sequence length="636" mass="69104">MPESTGLLAGVFNYVAREFESFVVHATGGPNAETDEDEQLTNVSVSSGTAGRRSKTRRAAGDSPHSTRSPSPSPTAIPSILRRRHSISMPGSLFPRTSSLEPDSPPAQSLSVRFASDVPEMRGVDVLISRSDKNLAKRELELGTRYSAAEKGKARATESDLDVETPGVRVDSRETSILAHDRERELDKEKIRLLEEEVSRLKHQLSTHSFDFVSPPPPPPPPPPLPPPNVGIRAPTALYGAARASLKSKMAEEESLNQAIVPRRQGMPTVGVPAEKMADFLAEMKTVRLKKTPSFIGTEQASSPSISNSAGSMDNRANKSRLGSRNAEILRKLGQSTSKSNASISNHRWSGEIGRSFSFEPSIQETVGEKRKRIAEMESDSDGIYQPQAKRRSSSSASLPYSTSSTIISESYPPLRHAPPQDTPSLCSDVGREDEDDSDDRFPSTPPLPIMPGRKVFVRAPGQRQVDVDMTDDNTITPPRSKSTDMFAMRPPTSPMPPVEQMSPRKPRPPGRTPRRPPATLTVDDDEDELSIGFGRSLSKNKPLPSLSRSSKASSVGSTSSLARKARHQPTLEEELRNASWSEEDLDSGVLIGVGGRPQNHSFLARGGAGGEPVVMGVGYIQPKIPNSRRKGKSRK</sequence>
<feature type="compositionally biased region" description="Polar residues" evidence="1">
    <location>
        <begin position="95"/>
        <end position="108"/>
    </location>
</feature>
<dbReference type="Proteomes" id="UP000636479">
    <property type="component" value="Unassembled WGS sequence"/>
</dbReference>
<accession>A0A8H6T6W1</accession>
<feature type="region of interest" description="Disordered" evidence="1">
    <location>
        <begin position="208"/>
        <end position="233"/>
    </location>
</feature>
<feature type="compositionally biased region" description="Pro residues" evidence="1">
    <location>
        <begin position="214"/>
        <end position="229"/>
    </location>
</feature>
<dbReference type="InterPro" id="IPR051412">
    <property type="entry name" value="Formin_Homology_Diaphanous_sf"/>
</dbReference>